<name>I7J2N0_9LACO</name>
<dbReference type="AlphaFoldDB" id="I7J2N0"/>
<protein>
    <submittedName>
        <fullName evidence="2">Uncharacterized protein</fullName>
    </submittedName>
</protein>
<keyword evidence="1" id="KW-0812">Transmembrane</keyword>
<accession>I7J2N0</accession>
<reference evidence="3 5" key="2">
    <citation type="journal article" date="2015" name="Genome Announc.">
        <title>Expanding the biotechnology potential of lactobacilli through comparative genomics of 213 strains and associated genera.</title>
        <authorList>
            <person name="Sun Z."/>
            <person name="Harris H.M."/>
            <person name="McCann A."/>
            <person name="Guo C."/>
            <person name="Argimon S."/>
            <person name="Zhang W."/>
            <person name="Yang X."/>
            <person name="Jeffery I.B."/>
            <person name="Cooney J.C."/>
            <person name="Kagawa T.F."/>
            <person name="Liu W."/>
            <person name="Song Y."/>
            <person name="Salvetti E."/>
            <person name="Wrobel A."/>
            <person name="Rasinkangas P."/>
            <person name="Parkhill J."/>
            <person name="Rea M.C."/>
            <person name="O'Sullivan O."/>
            <person name="Ritari J."/>
            <person name="Douillard F.P."/>
            <person name="Paul Ross R."/>
            <person name="Yang R."/>
            <person name="Briner A.E."/>
            <person name="Felis G.E."/>
            <person name="de Vos W.M."/>
            <person name="Barrangou R."/>
            <person name="Klaenhammer T.R."/>
            <person name="Caufield P.W."/>
            <person name="Cui Y."/>
            <person name="Zhang H."/>
            <person name="O'Toole P.W."/>
        </authorList>
    </citation>
    <scope>NUCLEOTIDE SEQUENCE [LARGE SCALE GENOMIC DNA]</scope>
    <source>
        <strain evidence="3 5">DSM 23908</strain>
    </source>
</reference>
<sequence length="106" mass="12127">MSTIKTLKKIDNSNGIDENGQPVIYDLSDPENKVLKDLKKRGLIDYTPVYLKNSIGAAQCSVTKEGLEYIEKHKESRKDIILKFVIPFFTFLLGLLSNYIVKFLMK</sequence>
<reference evidence="2 4" key="1">
    <citation type="submission" date="2012-06" db="EMBL/GenBank/DDBJ databases">
        <title>Draft genome sequence of Lactobacillus gigeriorum CRBIP 24.85T, isolated from chicken crop.</title>
        <authorList>
            <person name="Cousin S."/>
            <person name="Ma L."/>
            <person name="Creno S."/>
            <person name="Clermont D."/>
            <person name="Loux V."/>
            <person name="Bizet C."/>
            <person name="Bouchier C."/>
        </authorList>
    </citation>
    <scope>NUCLEOTIDE SEQUENCE [LARGE SCALE GENOMIC DNA]</scope>
    <source>
        <strain evidence="4">CRBIP 24.85T</strain>
        <strain evidence="2">Type strain: CRBIP 24.85</strain>
    </source>
</reference>
<keyword evidence="1" id="KW-1133">Transmembrane helix</keyword>
<dbReference type="RefSeq" id="WP_008473044.1">
    <property type="nucleotide sequence ID" value="NZ_AYZO01000014.1"/>
</dbReference>
<dbReference type="OrthoDB" id="9810708at2"/>
<dbReference type="PATRIC" id="fig|1423751.3.peg.458"/>
<feature type="transmembrane region" description="Helical" evidence="1">
    <location>
        <begin position="80"/>
        <end position="101"/>
    </location>
</feature>
<keyword evidence="1" id="KW-0472">Membrane</keyword>
<proteinExistence type="predicted"/>
<comment type="caution">
    <text evidence="2">The sequence shown here is derived from an EMBL/GenBank/DDBJ whole genome shotgun (WGS) entry which is preliminary data.</text>
</comment>
<evidence type="ECO:0000313" key="2">
    <source>
        <dbReference type="EMBL" id="CCI86952.1"/>
    </source>
</evidence>
<evidence type="ECO:0000256" key="1">
    <source>
        <dbReference type="SAM" id="Phobius"/>
    </source>
</evidence>
<organism evidence="2 4">
    <name type="scientific">Lactobacillus gigeriorum DSM 23908 = CRBIP 24.85</name>
    <dbReference type="NCBI Taxonomy" id="1423751"/>
    <lineage>
        <taxon>Bacteria</taxon>
        <taxon>Bacillati</taxon>
        <taxon>Bacillota</taxon>
        <taxon>Bacilli</taxon>
        <taxon>Lactobacillales</taxon>
        <taxon>Lactobacillaceae</taxon>
        <taxon>Lactobacillus</taxon>
    </lineage>
</organism>
<evidence type="ECO:0000313" key="3">
    <source>
        <dbReference type="EMBL" id="KRN12029.1"/>
    </source>
</evidence>
<dbReference type="Proteomes" id="UP000051521">
    <property type="component" value="Unassembled WGS sequence"/>
</dbReference>
<gene>
    <name evidence="2" type="ORF">BN52_01205</name>
    <name evidence="3" type="ORF">FC38_GL000436</name>
</gene>
<dbReference type="EMBL" id="AYZO01000014">
    <property type="protein sequence ID" value="KRN12029.1"/>
    <property type="molecule type" value="Genomic_DNA"/>
</dbReference>
<evidence type="ECO:0000313" key="4">
    <source>
        <dbReference type="Proteomes" id="UP000009326"/>
    </source>
</evidence>
<keyword evidence="5" id="KW-1185">Reference proteome</keyword>
<dbReference type="Proteomes" id="UP000009326">
    <property type="component" value="Unassembled WGS sequence"/>
</dbReference>
<dbReference type="EMBL" id="CAKC01000044">
    <property type="protein sequence ID" value="CCI86952.1"/>
    <property type="molecule type" value="Genomic_DNA"/>
</dbReference>
<evidence type="ECO:0000313" key="5">
    <source>
        <dbReference type="Proteomes" id="UP000051521"/>
    </source>
</evidence>